<dbReference type="STRING" id="1805238.AUJ23_01635"/>
<protein>
    <submittedName>
        <fullName evidence="4">Uncharacterized protein</fullName>
    </submittedName>
</protein>
<name>A0A1J4UBM5_9BACT</name>
<evidence type="ECO:0000313" key="4">
    <source>
        <dbReference type="EMBL" id="OIO19647.1"/>
    </source>
</evidence>
<proteinExistence type="inferred from homology"/>
<evidence type="ECO:0000259" key="2">
    <source>
        <dbReference type="Pfam" id="PF00156"/>
    </source>
</evidence>
<organism evidence="4 5">
    <name type="scientific">Candidatus Magasanikbacteria bacterium CG1_02_32_51</name>
    <dbReference type="NCBI Taxonomy" id="1805238"/>
    <lineage>
        <taxon>Bacteria</taxon>
        <taxon>Candidatus Magasanikiibacteriota</taxon>
    </lineage>
</organism>
<gene>
    <name evidence="4" type="ORF">AUJ23_01635</name>
</gene>
<comment type="caution">
    <text evidence="4">The sequence shown here is derived from an EMBL/GenBank/DDBJ whole genome shotgun (WGS) entry which is preliminary data.</text>
</comment>
<reference evidence="4 5" key="1">
    <citation type="journal article" date="2016" name="Environ. Microbiol.">
        <title>Genomic resolution of a cold subsurface aquifer community provides metabolic insights for novel microbes adapted to high CO concentrations.</title>
        <authorList>
            <person name="Probst A.J."/>
            <person name="Castelle C.J."/>
            <person name="Singh A."/>
            <person name="Brown C.T."/>
            <person name="Anantharaman K."/>
            <person name="Sharon I."/>
            <person name="Hug L.A."/>
            <person name="Burstein D."/>
            <person name="Emerson J.B."/>
            <person name="Thomas B.C."/>
            <person name="Banfield J.F."/>
        </authorList>
    </citation>
    <scope>NUCLEOTIDE SEQUENCE [LARGE SCALE GENOMIC DNA]</scope>
    <source>
        <strain evidence="4">CG1_02_32_51</strain>
    </source>
</reference>
<feature type="domain" description="Phosphoribosyltransferase" evidence="2">
    <location>
        <begin position="139"/>
        <end position="223"/>
    </location>
</feature>
<comment type="similarity">
    <text evidence="1">Belongs to the ComF/GntX family.</text>
</comment>
<dbReference type="PANTHER" id="PTHR47505:SF1">
    <property type="entry name" value="DNA UTILIZATION PROTEIN YHGH"/>
    <property type="match status" value="1"/>
</dbReference>
<dbReference type="InterPro" id="IPR044005">
    <property type="entry name" value="DZR_2"/>
</dbReference>
<dbReference type="InterPro" id="IPR029057">
    <property type="entry name" value="PRTase-like"/>
</dbReference>
<dbReference type="Gene3D" id="3.40.50.2020">
    <property type="match status" value="1"/>
</dbReference>
<dbReference type="Proteomes" id="UP000181941">
    <property type="component" value="Unassembled WGS sequence"/>
</dbReference>
<sequence length="230" mass="26395">MSFGGLINYFKDIFFPVSCLNCNKEGSFVCEECLQTLDLSGVFCCPTCHKETKNGEYCNNCETTFIARHIAVTKYDEKTLIGEIIHSFKYQYVEELQIAITKMLEFFLSHYELKDIDVITFVPLHHRRYVERGFNQAEKIALVIGKILDKPTENLLKRVRYTEPQAKFKRQERLTNLQDAFAFDNKNVFVGKNILLVDDVFTTGSTIQECAKVLKNSGVEKVIGFSLARG</sequence>
<accession>A0A1J4UBM5</accession>
<dbReference type="Pfam" id="PF00156">
    <property type="entry name" value="Pribosyltran"/>
    <property type="match status" value="1"/>
</dbReference>
<dbReference type="EMBL" id="MNVC01000018">
    <property type="protein sequence ID" value="OIO19647.1"/>
    <property type="molecule type" value="Genomic_DNA"/>
</dbReference>
<evidence type="ECO:0000256" key="1">
    <source>
        <dbReference type="ARBA" id="ARBA00008007"/>
    </source>
</evidence>
<dbReference type="Pfam" id="PF18912">
    <property type="entry name" value="DZR_2"/>
    <property type="match status" value="1"/>
</dbReference>
<dbReference type="InterPro" id="IPR051910">
    <property type="entry name" value="ComF/GntX_DNA_util-trans"/>
</dbReference>
<dbReference type="InterPro" id="IPR000836">
    <property type="entry name" value="PRTase_dom"/>
</dbReference>
<evidence type="ECO:0000313" key="5">
    <source>
        <dbReference type="Proteomes" id="UP000181941"/>
    </source>
</evidence>
<dbReference type="CDD" id="cd06223">
    <property type="entry name" value="PRTases_typeI"/>
    <property type="match status" value="1"/>
</dbReference>
<dbReference type="PANTHER" id="PTHR47505">
    <property type="entry name" value="DNA UTILIZATION PROTEIN YHGH"/>
    <property type="match status" value="1"/>
</dbReference>
<dbReference type="AlphaFoldDB" id="A0A1J4UBM5"/>
<feature type="domain" description="Double zinc ribbon" evidence="3">
    <location>
        <begin position="12"/>
        <end position="61"/>
    </location>
</feature>
<dbReference type="SUPFAM" id="SSF53271">
    <property type="entry name" value="PRTase-like"/>
    <property type="match status" value="1"/>
</dbReference>
<evidence type="ECO:0000259" key="3">
    <source>
        <dbReference type="Pfam" id="PF18912"/>
    </source>
</evidence>